<accession>A0A6A5U759</accession>
<protein>
    <submittedName>
        <fullName evidence="1">Uncharacterized protein</fullName>
    </submittedName>
</protein>
<proteinExistence type="predicted"/>
<dbReference type="AlphaFoldDB" id="A0A6A5U759"/>
<organism evidence="1 2">
    <name type="scientific">Byssothecium circinans</name>
    <dbReference type="NCBI Taxonomy" id="147558"/>
    <lineage>
        <taxon>Eukaryota</taxon>
        <taxon>Fungi</taxon>
        <taxon>Dikarya</taxon>
        <taxon>Ascomycota</taxon>
        <taxon>Pezizomycotina</taxon>
        <taxon>Dothideomycetes</taxon>
        <taxon>Pleosporomycetidae</taxon>
        <taxon>Pleosporales</taxon>
        <taxon>Massarineae</taxon>
        <taxon>Massarinaceae</taxon>
        <taxon>Byssothecium</taxon>
    </lineage>
</organism>
<dbReference type="EMBL" id="ML976982">
    <property type="protein sequence ID" value="KAF1960705.1"/>
    <property type="molecule type" value="Genomic_DNA"/>
</dbReference>
<gene>
    <name evidence="1" type="ORF">CC80DRAFT_262802</name>
</gene>
<name>A0A6A5U759_9PLEO</name>
<keyword evidence="2" id="KW-1185">Reference proteome</keyword>
<dbReference type="Proteomes" id="UP000800035">
    <property type="component" value="Unassembled WGS sequence"/>
</dbReference>
<evidence type="ECO:0000313" key="2">
    <source>
        <dbReference type="Proteomes" id="UP000800035"/>
    </source>
</evidence>
<sequence>MYDVACTNPPKRCRKEPLPIDKNPGKACHSPTTLHFLRSNPAAPIHHQHLDSNQTSLDKNPQPLHPHLMRAACMHISTSHLDTCGRWACERVFPYLLLHATLYMCVLSSK</sequence>
<evidence type="ECO:0000313" key="1">
    <source>
        <dbReference type="EMBL" id="KAF1960705.1"/>
    </source>
</evidence>
<reference evidence="1" key="1">
    <citation type="journal article" date="2020" name="Stud. Mycol.">
        <title>101 Dothideomycetes genomes: a test case for predicting lifestyles and emergence of pathogens.</title>
        <authorList>
            <person name="Haridas S."/>
            <person name="Albert R."/>
            <person name="Binder M."/>
            <person name="Bloem J."/>
            <person name="Labutti K."/>
            <person name="Salamov A."/>
            <person name="Andreopoulos B."/>
            <person name="Baker S."/>
            <person name="Barry K."/>
            <person name="Bills G."/>
            <person name="Bluhm B."/>
            <person name="Cannon C."/>
            <person name="Castanera R."/>
            <person name="Culley D."/>
            <person name="Daum C."/>
            <person name="Ezra D."/>
            <person name="Gonzalez J."/>
            <person name="Henrissat B."/>
            <person name="Kuo A."/>
            <person name="Liang C."/>
            <person name="Lipzen A."/>
            <person name="Lutzoni F."/>
            <person name="Magnuson J."/>
            <person name="Mondo S."/>
            <person name="Nolan M."/>
            <person name="Ohm R."/>
            <person name="Pangilinan J."/>
            <person name="Park H.-J."/>
            <person name="Ramirez L."/>
            <person name="Alfaro M."/>
            <person name="Sun H."/>
            <person name="Tritt A."/>
            <person name="Yoshinaga Y."/>
            <person name="Zwiers L.-H."/>
            <person name="Turgeon B."/>
            <person name="Goodwin S."/>
            <person name="Spatafora J."/>
            <person name="Crous P."/>
            <person name="Grigoriev I."/>
        </authorList>
    </citation>
    <scope>NUCLEOTIDE SEQUENCE</scope>
    <source>
        <strain evidence="1">CBS 675.92</strain>
    </source>
</reference>